<sequence length="492" mass="58674">MESEKENDWFQLKSYLHFSPKITKQDFDWAKEFVSSEKKIKTYSFYPLIHRVIIQRRYKKLTDGKRSHFDSTKKESTAKERQIYYANHLDTLIYAYYTKVKLEPKYEGKIKEIDGLSNCISAYRTIKVHPNTKSGKSNIHFANDVFNCIKQYDECAVLTFDIEKFFDSLNHQHLKKAWCNLLNSNKLPDDHYNIYKSLTNFSFVEESELLNELGLLNIGNRFEIKRIIKNKNIKSYCKNNKEFRLKVCGRENKKCKSLVKPHPFEYKKNQIDYLELKSYKKRHLKGIPQGTAISAFLANLYLLEFDTKVFNEVTNFEGIYRRYSDDIVIVCKLKDETHLKNFVINAIEDYKLIINKDKTEVSYFKRNLNKELVLDKDSMPLRYLGFEFNGLTIRIKSASIAKYYRKMKSLIKFKALRSSFLQKKKSTIHTQIHKKKIYKRYSHLGNLNFIAYAYKASKIINGNSIKSQLKRHWRNLNNYITFYEEKYKLPKR</sequence>
<protein>
    <submittedName>
        <fullName evidence="2">RNA-directed DNA polymerase (Reverse transcriptase)</fullName>
    </submittedName>
</protein>
<dbReference type="PROSITE" id="PS50878">
    <property type="entry name" value="RT_POL"/>
    <property type="match status" value="1"/>
</dbReference>
<dbReference type="InterPro" id="IPR000477">
    <property type="entry name" value="RT_dom"/>
</dbReference>
<dbReference type="NCBIfam" id="NF041746">
    <property type="entry name" value="Drt2"/>
    <property type="match status" value="1"/>
</dbReference>
<dbReference type="KEGG" id="rsi:Runsl_3303"/>
<dbReference type="InterPro" id="IPR043502">
    <property type="entry name" value="DNA/RNA_pol_sf"/>
</dbReference>
<keyword evidence="2" id="KW-0548">Nucleotidyltransferase</keyword>
<dbReference type="GO" id="GO:0003964">
    <property type="term" value="F:RNA-directed DNA polymerase activity"/>
    <property type="evidence" value="ECO:0007669"/>
    <property type="project" value="UniProtKB-KW"/>
</dbReference>
<keyword evidence="2" id="KW-0695">RNA-directed DNA polymerase</keyword>
<feature type="domain" description="Reverse transcriptase" evidence="1">
    <location>
        <begin position="1"/>
        <end position="388"/>
    </location>
</feature>
<dbReference type="Pfam" id="PF00078">
    <property type="entry name" value="RVT_1"/>
    <property type="match status" value="1"/>
</dbReference>
<name>A0A7U3ZLZ8_RUNSL</name>
<evidence type="ECO:0000259" key="1">
    <source>
        <dbReference type="PROSITE" id="PS50878"/>
    </source>
</evidence>
<proteinExistence type="predicted"/>
<dbReference type="RefSeq" id="WP_013928982.1">
    <property type="nucleotide sequence ID" value="NC_015703.1"/>
</dbReference>
<accession>A0A7U3ZLZ8</accession>
<reference evidence="2 3" key="2">
    <citation type="journal article" date="2012" name="Stand. Genomic Sci.">
        <title>Complete genome sequence of the aquatic bacterium Runella slithyformis type strain (LSU 4(T)).</title>
        <authorList>
            <person name="Copeland A."/>
            <person name="Zhang X."/>
            <person name="Misra M."/>
            <person name="Lapidus A."/>
            <person name="Nolan M."/>
            <person name="Lucas S."/>
            <person name="Deshpande S."/>
            <person name="Cheng J.F."/>
            <person name="Tapia R."/>
            <person name="Goodwin L.A."/>
            <person name="Pitluck S."/>
            <person name="Liolios K."/>
            <person name="Pagani I."/>
            <person name="Ivanova N."/>
            <person name="Mikhailova N."/>
            <person name="Pati A."/>
            <person name="Chen A."/>
            <person name="Palaniappan K."/>
            <person name="Land M."/>
            <person name="Hauser L."/>
            <person name="Pan C."/>
            <person name="Jeffries C.D."/>
            <person name="Detter J.C."/>
            <person name="Brambilla E.M."/>
            <person name="Rohde M."/>
            <person name="Djao O.D."/>
            <person name="Goker M."/>
            <person name="Sikorski J."/>
            <person name="Tindall B.J."/>
            <person name="Woyke T."/>
            <person name="Bristow J."/>
            <person name="Eisen J.A."/>
            <person name="Markowitz V."/>
            <person name="Hugenholtz P."/>
            <person name="Kyrpides N.C."/>
            <person name="Klenk H.P."/>
            <person name="Mavromatis K."/>
        </authorList>
    </citation>
    <scope>NUCLEOTIDE SEQUENCE [LARGE SCALE GENOMIC DNA]</scope>
    <source>
        <strain evidence="3">ATCC 29530 / DSM 19594 / LMG 11500 / NCIMB 11436 / LSU 4</strain>
    </source>
</reference>
<keyword evidence="3" id="KW-1185">Reference proteome</keyword>
<organism evidence="2 3">
    <name type="scientific">Runella slithyformis (strain ATCC 29530 / DSM 19594 / LMG 11500 / NCIMB 11436 / LSU 4)</name>
    <dbReference type="NCBI Taxonomy" id="761193"/>
    <lineage>
        <taxon>Bacteria</taxon>
        <taxon>Pseudomonadati</taxon>
        <taxon>Bacteroidota</taxon>
        <taxon>Cytophagia</taxon>
        <taxon>Cytophagales</taxon>
        <taxon>Spirosomataceae</taxon>
        <taxon>Runella</taxon>
    </lineage>
</organism>
<dbReference type="Proteomes" id="UP000000493">
    <property type="component" value="Chromosome"/>
</dbReference>
<keyword evidence="2" id="KW-0808">Transferase</keyword>
<evidence type="ECO:0000313" key="3">
    <source>
        <dbReference type="Proteomes" id="UP000000493"/>
    </source>
</evidence>
<dbReference type="SUPFAM" id="SSF56672">
    <property type="entry name" value="DNA/RNA polymerases"/>
    <property type="match status" value="1"/>
</dbReference>
<dbReference type="AlphaFoldDB" id="A0A7U3ZLZ8"/>
<dbReference type="EMBL" id="CP002859">
    <property type="protein sequence ID" value="AEI49677.1"/>
    <property type="molecule type" value="Genomic_DNA"/>
</dbReference>
<evidence type="ECO:0000313" key="2">
    <source>
        <dbReference type="EMBL" id="AEI49677.1"/>
    </source>
</evidence>
<reference evidence="3" key="1">
    <citation type="submission" date="2011-06" db="EMBL/GenBank/DDBJ databases">
        <title>The complete genome of chromosome of Runella slithyformis DSM 19594.</title>
        <authorList>
            <consortium name="US DOE Joint Genome Institute (JGI-PGF)"/>
            <person name="Lucas S."/>
            <person name="Han J."/>
            <person name="Lapidus A."/>
            <person name="Bruce D."/>
            <person name="Goodwin L."/>
            <person name="Pitluck S."/>
            <person name="Peters L."/>
            <person name="Kyrpides N."/>
            <person name="Mavromatis K."/>
            <person name="Ivanova N."/>
            <person name="Ovchinnikova G."/>
            <person name="Zhang X."/>
            <person name="Misra M."/>
            <person name="Detter J.C."/>
            <person name="Tapia R."/>
            <person name="Han C."/>
            <person name="Land M."/>
            <person name="Hauser L."/>
            <person name="Markowitz V."/>
            <person name="Cheng J.-F."/>
            <person name="Hugenholtz P."/>
            <person name="Woyke T."/>
            <person name="Wu D."/>
            <person name="Tindall B."/>
            <person name="Faehrich R."/>
            <person name="Brambilla E."/>
            <person name="Klenk H.-P."/>
            <person name="Eisen J.A."/>
        </authorList>
    </citation>
    <scope>NUCLEOTIDE SEQUENCE [LARGE SCALE GENOMIC DNA]</scope>
    <source>
        <strain evidence="3">ATCC 29530 / DSM 19594 / LMG 11500 / NCIMB 11436 / LSU 4</strain>
    </source>
</reference>
<gene>
    <name evidence="2" type="ordered locus">Runsl_3303</name>
</gene>